<name>A0A5M9JTY8_MONFR</name>
<dbReference type="Proteomes" id="UP000322873">
    <property type="component" value="Unassembled WGS sequence"/>
</dbReference>
<evidence type="ECO:0000313" key="2">
    <source>
        <dbReference type="EMBL" id="KAA8572090.1"/>
    </source>
</evidence>
<keyword evidence="3" id="KW-1185">Reference proteome</keyword>
<reference evidence="2 3" key="1">
    <citation type="submission" date="2019-06" db="EMBL/GenBank/DDBJ databases">
        <title>Genome Sequence of the Brown Rot Fungal Pathogen Monilinia fructicola.</title>
        <authorList>
            <person name="De Miccolis Angelini R.M."/>
            <person name="Landi L."/>
            <person name="Abate D."/>
            <person name="Pollastro S."/>
            <person name="Romanazzi G."/>
            <person name="Faretra F."/>
        </authorList>
    </citation>
    <scope>NUCLEOTIDE SEQUENCE [LARGE SCALE GENOMIC DNA]</scope>
    <source>
        <strain evidence="2 3">Mfrc123</strain>
    </source>
</reference>
<gene>
    <name evidence="2" type="ORF">EYC84_002015</name>
</gene>
<protein>
    <submittedName>
        <fullName evidence="2">Uncharacterized protein</fullName>
    </submittedName>
</protein>
<feature type="compositionally biased region" description="Basic and acidic residues" evidence="1">
    <location>
        <begin position="33"/>
        <end position="58"/>
    </location>
</feature>
<evidence type="ECO:0000256" key="1">
    <source>
        <dbReference type="SAM" id="MobiDB-lite"/>
    </source>
</evidence>
<accession>A0A5M9JTY8</accession>
<dbReference type="EMBL" id="VICG01000005">
    <property type="protein sequence ID" value="KAA8572090.1"/>
    <property type="molecule type" value="Genomic_DNA"/>
</dbReference>
<organism evidence="2 3">
    <name type="scientific">Monilinia fructicola</name>
    <name type="common">Brown rot fungus</name>
    <name type="synonym">Ciboria fructicola</name>
    <dbReference type="NCBI Taxonomy" id="38448"/>
    <lineage>
        <taxon>Eukaryota</taxon>
        <taxon>Fungi</taxon>
        <taxon>Dikarya</taxon>
        <taxon>Ascomycota</taxon>
        <taxon>Pezizomycotina</taxon>
        <taxon>Leotiomycetes</taxon>
        <taxon>Helotiales</taxon>
        <taxon>Sclerotiniaceae</taxon>
        <taxon>Monilinia</taxon>
    </lineage>
</organism>
<dbReference type="VEuPathDB" id="FungiDB:MFRU_018g01060"/>
<proteinExistence type="predicted"/>
<dbReference type="AlphaFoldDB" id="A0A5M9JTY8"/>
<evidence type="ECO:0000313" key="3">
    <source>
        <dbReference type="Proteomes" id="UP000322873"/>
    </source>
</evidence>
<comment type="caution">
    <text evidence="2">The sequence shown here is derived from an EMBL/GenBank/DDBJ whole genome shotgun (WGS) entry which is preliminary data.</text>
</comment>
<sequence>MDEQVMLLNELSKLYNEQLATARNLATPASNKTTKDDGQKRDDGKIPTPEREDGDRSSFEFVEAPELAGNYESFAVGNYQSIDASGSVAKPEIFK</sequence>
<feature type="region of interest" description="Disordered" evidence="1">
    <location>
        <begin position="24"/>
        <end position="58"/>
    </location>
</feature>